<proteinExistence type="predicted"/>
<reference evidence="1" key="1">
    <citation type="journal article" date="2014" name="Int. J. Syst. Evol. Microbiol.">
        <title>Complete genome sequence of Corynebacterium casei LMG S-19264T (=DSM 44701T), isolated from a smear-ripened cheese.</title>
        <authorList>
            <consortium name="US DOE Joint Genome Institute (JGI-PGF)"/>
            <person name="Walter F."/>
            <person name="Albersmeier A."/>
            <person name="Kalinowski J."/>
            <person name="Ruckert C."/>
        </authorList>
    </citation>
    <scope>NUCLEOTIDE SEQUENCE</scope>
    <source>
        <strain evidence="1">CGMCC 1.12726</strain>
    </source>
</reference>
<dbReference type="Proteomes" id="UP000632858">
    <property type="component" value="Unassembled WGS sequence"/>
</dbReference>
<dbReference type="AlphaFoldDB" id="A0A917FJN3"/>
<comment type="caution">
    <text evidence="1">The sequence shown here is derived from an EMBL/GenBank/DDBJ whole genome shotgun (WGS) entry which is preliminary data.</text>
</comment>
<dbReference type="RefSeq" id="WP_188448228.1">
    <property type="nucleotide sequence ID" value="NZ_BMFO01000002.1"/>
</dbReference>
<gene>
    <name evidence="1" type="ORF">GCM10010960_08880</name>
</gene>
<organism evidence="1 2">
    <name type="scientific">Arenimonas maotaiensis</name>
    <dbReference type="NCBI Taxonomy" id="1446479"/>
    <lineage>
        <taxon>Bacteria</taxon>
        <taxon>Pseudomonadati</taxon>
        <taxon>Pseudomonadota</taxon>
        <taxon>Gammaproteobacteria</taxon>
        <taxon>Lysobacterales</taxon>
        <taxon>Lysobacteraceae</taxon>
        <taxon>Arenimonas</taxon>
    </lineage>
</organism>
<sequence length="112" mass="12215">MKFYITLPDPERARGELAALSFSAHGAEALAEQLRYALADRAYSQAWLATLDEDAAEHVDPALLAVDAAATVSGAQKDLAIELVADTRINGSAFKHRMRLLAGAHWQLRDVR</sequence>
<protein>
    <submittedName>
        <fullName evidence="1">Uncharacterized protein</fullName>
    </submittedName>
</protein>
<accession>A0A917FJN3</accession>
<evidence type="ECO:0000313" key="1">
    <source>
        <dbReference type="EMBL" id="GGF89233.1"/>
    </source>
</evidence>
<reference evidence="1" key="2">
    <citation type="submission" date="2020-09" db="EMBL/GenBank/DDBJ databases">
        <authorList>
            <person name="Sun Q."/>
            <person name="Zhou Y."/>
        </authorList>
    </citation>
    <scope>NUCLEOTIDE SEQUENCE</scope>
    <source>
        <strain evidence="1">CGMCC 1.12726</strain>
    </source>
</reference>
<keyword evidence="2" id="KW-1185">Reference proteome</keyword>
<evidence type="ECO:0000313" key="2">
    <source>
        <dbReference type="Proteomes" id="UP000632858"/>
    </source>
</evidence>
<name>A0A917FJN3_9GAMM</name>
<dbReference type="EMBL" id="BMFO01000002">
    <property type="protein sequence ID" value="GGF89233.1"/>
    <property type="molecule type" value="Genomic_DNA"/>
</dbReference>